<evidence type="ECO:0000313" key="2">
    <source>
        <dbReference type="EMBL" id="RZC76133.1"/>
    </source>
</evidence>
<gene>
    <name evidence="2" type="ORF">C5167_000235</name>
</gene>
<reference evidence="2 3" key="1">
    <citation type="journal article" date="2018" name="Science">
        <title>The opium poppy genome and morphinan production.</title>
        <authorList>
            <person name="Guo L."/>
            <person name="Winzer T."/>
            <person name="Yang X."/>
            <person name="Li Y."/>
            <person name="Ning Z."/>
            <person name="He Z."/>
            <person name="Teodor R."/>
            <person name="Lu Y."/>
            <person name="Bowser T.A."/>
            <person name="Graham I.A."/>
            <person name="Ye K."/>
        </authorList>
    </citation>
    <scope>NUCLEOTIDE SEQUENCE [LARGE SCALE GENOMIC DNA]</scope>
    <source>
        <strain evidence="3">cv. HN1</strain>
        <tissue evidence="2">Leaves</tissue>
    </source>
</reference>
<accession>A0A4Y7KS13</accession>
<name>A0A4Y7KS13_PAPSO</name>
<keyword evidence="1" id="KW-0812">Transmembrane</keyword>
<feature type="transmembrane region" description="Helical" evidence="1">
    <location>
        <begin position="12"/>
        <end position="29"/>
    </location>
</feature>
<keyword evidence="1" id="KW-1133">Transmembrane helix</keyword>
<keyword evidence="3" id="KW-1185">Reference proteome</keyword>
<evidence type="ECO:0000313" key="3">
    <source>
        <dbReference type="Proteomes" id="UP000316621"/>
    </source>
</evidence>
<dbReference type="Proteomes" id="UP000316621">
    <property type="component" value="Chromosome 9"/>
</dbReference>
<organism evidence="2 3">
    <name type="scientific">Papaver somniferum</name>
    <name type="common">Opium poppy</name>
    <dbReference type="NCBI Taxonomy" id="3469"/>
    <lineage>
        <taxon>Eukaryota</taxon>
        <taxon>Viridiplantae</taxon>
        <taxon>Streptophyta</taxon>
        <taxon>Embryophyta</taxon>
        <taxon>Tracheophyta</taxon>
        <taxon>Spermatophyta</taxon>
        <taxon>Magnoliopsida</taxon>
        <taxon>Ranunculales</taxon>
        <taxon>Papaveraceae</taxon>
        <taxon>Papaveroideae</taxon>
        <taxon>Papaver</taxon>
    </lineage>
</organism>
<proteinExistence type="predicted"/>
<dbReference type="Gramene" id="RZC76133">
    <property type="protein sequence ID" value="RZC76133"/>
    <property type="gene ID" value="C5167_000235"/>
</dbReference>
<protein>
    <submittedName>
        <fullName evidence="2">Uncharacterized protein</fullName>
    </submittedName>
</protein>
<dbReference type="EMBL" id="CM010723">
    <property type="protein sequence ID" value="RZC76133.1"/>
    <property type="molecule type" value="Genomic_DNA"/>
</dbReference>
<sequence>MVLKEVESGGRKIVAVVVIGVLCSMTINWRSYWMGSFCFKYIVLVHYRDVNQVPFQVPFPES</sequence>
<evidence type="ECO:0000256" key="1">
    <source>
        <dbReference type="SAM" id="Phobius"/>
    </source>
</evidence>
<keyword evidence="1" id="KW-0472">Membrane</keyword>
<dbReference type="AlphaFoldDB" id="A0A4Y7KS13"/>